<comment type="caution">
    <text evidence="2">The sequence shown here is derived from an EMBL/GenBank/DDBJ whole genome shotgun (WGS) entry which is preliminary data.</text>
</comment>
<dbReference type="Pfam" id="PF01507">
    <property type="entry name" value="PAPS_reduct"/>
    <property type="match status" value="1"/>
</dbReference>
<evidence type="ECO:0000313" key="3">
    <source>
        <dbReference type="Proteomes" id="UP000318733"/>
    </source>
</evidence>
<dbReference type="EMBL" id="VLPK01000002">
    <property type="protein sequence ID" value="TSJ40956.1"/>
    <property type="molecule type" value="Genomic_DNA"/>
</dbReference>
<dbReference type="RefSeq" id="WP_144248994.1">
    <property type="nucleotide sequence ID" value="NZ_VLPK01000002.1"/>
</dbReference>
<keyword evidence="3" id="KW-1185">Reference proteome</keyword>
<proteinExistence type="predicted"/>
<reference evidence="2 3" key="1">
    <citation type="submission" date="2019-07" db="EMBL/GenBank/DDBJ databases">
        <authorList>
            <person name="Huq M.A."/>
        </authorList>
    </citation>
    <scope>NUCLEOTIDE SEQUENCE [LARGE SCALE GENOMIC DNA]</scope>
    <source>
        <strain evidence="2 3">MAH-19</strain>
    </source>
</reference>
<feature type="domain" description="Phosphoadenosine phosphosulphate reductase" evidence="1">
    <location>
        <begin position="4"/>
        <end position="122"/>
    </location>
</feature>
<evidence type="ECO:0000313" key="2">
    <source>
        <dbReference type="EMBL" id="TSJ40956.1"/>
    </source>
</evidence>
<dbReference type="Proteomes" id="UP000318733">
    <property type="component" value="Unassembled WGS sequence"/>
</dbReference>
<dbReference type="InterPro" id="IPR002500">
    <property type="entry name" value="PAPS_reduct_dom"/>
</dbReference>
<organism evidence="2 3">
    <name type="scientific">Mucilaginibacter corticis</name>
    <dbReference type="NCBI Taxonomy" id="2597670"/>
    <lineage>
        <taxon>Bacteria</taxon>
        <taxon>Pseudomonadati</taxon>
        <taxon>Bacteroidota</taxon>
        <taxon>Sphingobacteriia</taxon>
        <taxon>Sphingobacteriales</taxon>
        <taxon>Sphingobacteriaceae</taxon>
        <taxon>Mucilaginibacter</taxon>
    </lineage>
</organism>
<dbReference type="GO" id="GO:0003824">
    <property type="term" value="F:catalytic activity"/>
    <property type="evidence" value="ECO:0007669"/>
    <property type="project" value="InterPro"/>
</dbReference>
<dbReference type="Gene3D" id="3.40.50.620">
    <property type="entry name" value="HUPs"/>
    <property type="match status" value="1"/>
</dbReference>
<dbReference type="OrthoDB" id="9774475at2"/>
<sequence>MNRVFNLSGGKSSAYMTILCEPAPDDIVLFTDTGREHPATYKFLDEIEKHEGFKIHRAAYTHRRSPGLTGFDALTKWKRYLPNRVRRICTVELKIMVARRYLRPLIGLKFEQYIGFRADEERRVRNYKSTYKGTVTKFPLYEKGITKAMVDAFWLSKPYTLEIPAIQGNCDLCFLKGKNNIIKLMAAYPEMADKWISDEKRSGNTFFPDVSYQQLLTIAKSARPDFNLEEAIPSYSCHCH</sequence>
<gene>
    <name evidence="2" type="ORF">FO440_14565</name>
</gene>
<dbReference type="InterPro" id="IPR014729">
    <property type="entry name" value="Rossmann-like_a/b/a_fold"/>
</dbReference>
<accession>A0A556MM10</accession>
<dbReference type="AlphaFoldDB" id="A0A556MM10"/>
<protein>
    <recommendedName>
        <fullName evidence="1">Phosphoadenosine phosphosulphate reductase domain-containing protein</fullName>
    </recommendedName>
</protein>
<name>A0A556MM10_9SPHI</name>
<evidence type="ECO:0000259" key="1">
    <source>
        <dbReference type="Pfam" id="PF01507"/>
    </source>
</evidence>
<dbReference type="SUPFAM" id="SSF52402">
    <property type="entry name" value="Adenine nucleotide alpha hydrolases-like"/>
    <property type="match status" value="1"/>
</dbReference>